<dbReference type="SMART" id="SM00028">
    <property type="entry name" value="TPR"/>
    <property type="match status" value="3"/>
</dbReference>
<feature type="compositionally biased region" description="Basic residues" evidence="2">
    <location>
        <begin position="1"/>
        <end position="18"/>
    </location>
</feature>
<dbReference type="Gene3D" id="1.25.40.10">
    <property type="entry name" value="Tetratricopeptide repeat domain"/>
    <property type="match status" value="1"/>
</dbReference>
<dbReference type="PANTHER" id="PTHR44216">
    <property type="entry name" value="PROTEIN O-MANNOSYL-TRANSFERASE TMTC2"/>
    <property type="match status" value="1"/>
</dbReference>
<dbReference type="InterPro" id="IPR019734">
    <property type="entry name" value="TPR_rpt"/>
</dbReference>
<dbReference type="InterPro" id="IPR011990">
    <property type="entry name" value="TPR-like_helical_dom_sf"/>
</dbReference>
<dbReference type="SUPFAM" id="SSF48452">
    <property type="entry name" value="TPR-like"/>
    <property type="match status" value="1"/>
</dbReference>
<proteinExistence type="predicted"/>
<evidence type="ECO:0000256" key="2">
    <source>
        <dbReference type="SAM" id="MobiDB-lite"/>
    </source>
</evidence>
<dbReference type="GO" id="GO:0035269">
    <property type="term" value="P:protein O-linked glycosylation via mannose"/>
    <property type="evidence" value="ECO:0007669"/>
    <property type="project" value="TreeGrafter"/>
</dbReference>
<dbReference type="EMBL" id="CAADFX010000024">
    <property type="protein sequence ID" value="VFK54874.1"/>
    <property type="molecule type" value="Genomic_DNA"/>
</dbReference>
<dbReference type="Pfam" id="PF13181">
    <property type="entry name" value="TPR_8"/>
    <property type="match status" value="1"/>
</dbReference>
<gene>
    <name evidence="3" type="ORF">BECKTUN1418D_GA0071000_10245</name>
</gene>
<reference evidence="3" key="1">
    <citation type="submission" date="2019-02" db="EMBL/GenBank/DDBJ databases">
        <authorList>
            <person name="Gruber-Vodicka R. H."/>
            <person name="Seah K. B. B."/>
        </authorList>
    </citation>
    <scope>NUCLEOTIDE SEQUENCE</scope>
    <source>
        <strain evidence="3">BECK_BY1</strain>
    </source>
</reference>
<feature type="region of interest" description="Disordered" evidence="2">
    <location>
        <begin position="1"/>
        <end position="24"/>
    </location>
</feature>
<keyword evidence="1" id="KW-0802">TPR repeat</keyword>
<dbReference type="GO" id="GO:0000030">
    <property type="term" value="F:mannosyltransferase activity"/>
    <property type="evidence" value="ECO:0007669"/>
    <property type="project" value="TreeGrafter"/>
</dbReference>
<sequence length="271" mass="31261">MGNKHRGKQRKQGRKPPRRKDAQQKLQDVNNLMDRIIGFVRQGKRARADQQLDFLRENSRDRPDLLAKSLCNLAKQIPQPEWKLDLYREAEEFNPSDPVTLNSYATALANVGERERAFELFERSLELKDTETVTLTSYATALANVGERERAFELFERSLAIDPNNKITLLQFGLFLETQDRCDEAIGYLEKIPLAEIDRRQAGFVCLNLGRLCYQTNQGHKAEEWFDQAVEYSNDAIATKLNAARHILALKPYSREAVARLKEIVRENTRP</sequence>
<accession>A0A450ZM63</accession>
<feature type="repeat" description="TPR" evidence="1">
    <location>
        <begin position="132"/>
        <end position="165"/>
    </location>
</feature>
<dbReference type="InterPro" id="IPR052384">
    <property type="entry name" value="TMTC_O-mannosyltransferase"/>
</dbReference>
<dbReference type="PROSITE" id="PS50005">
    <property type="entry name" value="TPR"/>
    <property type="match status" value="1"/>
</dbReference>
<evidence type="ECO:0000256" key="1">
    <source>
        <dbReference type="PROSITE-ProRule" id="PRU00339"/>
    </source>
</evidence>
<dbReference type="PANTHER" id="PTHR44216:SF3">
    <property type="entry name" value="PROTEIN O-MANNOSYL-TRANSFERASE TMTC2"/>
    <property type="match status" value="1"/>
</dbReference>
<name>A0A450ZM63_9GAMM</name>
<dbReference type="AlphaFoldDB" id="A0A450ZM63"/>
<evidence type="ECO:0000313" key="3">
    <source>
        <dbReference type="EMBL" id="VFK54874.1"/>
    </source>
</evidence>
<organism evidence="3">
    <name type="scientific">Candidatus Kentrum sp. TUN</name>
    <dbReference type="NCBI Taxonomy" id="2126343"/>
    <lineage>
        <taxon>Bacteria</taxon>
        <taxon>Pseudomonadati</taxon>
        <taxon>Pseudomonadota</taxon>
        <taxon>Gammaproteobacteria</taxon>
        <taxon>Candidatus Kentrum</taxon>
    </lineage>
</organism>
<protein>
    <submittedName>
        <fullName evidence="3">Tetratricopeptide repeat-containing protein</fullName>
    </submittedName>
</protein>